<dbReference type="EMBL" id="PFNG01000226">
    <property type="protein sequence ID" value="PIZ35743.1"/>
    <property type="molecule type" value="Genomic_DNA"/>
</dbReference>
<dbReference type="InterPro" id="IPR000794">
    <property type="entry name" value="Beta-ketoacyl_synthase"/>
</dbReference>
<reference evidence="19" key="1">
    <citation type="submission" date="2017-09" db="EMBL/GenBank/DDBJ databases">
        <title>Depth-based differentiation of microbial function through sediment-hosted aquifers and enrichment of novel symbionts in the deep terrestrial subsurface.</title>
        <authorList>
            <person name="Probst A.J."/>
            <person name="Ladd B."/>
            <person name="Jarett J.K."/>
            <person name="Geller-Mcgrath D.E."/>
            <person name="Sieber C.M.K."/>
            <person name="Emerson J.B."/>
            <person name="Anantharaman K."/>
            <person name="Thomas B.C."/>
            <person name="Malmstrom R."/>
            <person name="Stieglmeier M."/>
            <person name="Klingl A."/>
            <person name="Woyke T."/>
            <person name="Ryan C.M."/>
            <person name="Banfield J.F."/>
        </authorList>
    </citation>
    <scope>NUCLEOTIDE SEQUENCE [LARGE SCALE GENOMIC DNA]</scope>
</reference>
<dbReference type="GO" id="GO:0005829">
    <property type="term" value="C:cytosol"/>
    <property type="evidence" value="ECO:0007669"/>
    <property type="project" value="TreeGrafter"/>
</dbReference>
<dbReference type="NCBIfam" id="NF004970">
    <property type="entry name" value="PRK06333.1"/>
    <property type="match status" value="1"/>
</dbReference>
<comment type="caution">
    <text evidence="18">The sequence shown here is derived from an EMBL/GenBank/DDBJ whole genome shotgun (WGS) entry which is preliminary data.</text>
</comment>
<keyword evidence="8" id="KW-0443">Lipid metabolism</keyword>
<comment type="catalytic activity">
    <reaction evidence="13 14">
        <text>a fatty acyl-[ACP] + malonyl-[ACP] + H(+) = a 3-oxoacyl-[ACP] + holo-[ACP] + CO2</text>
        <dbReference type="Rhea" id="RHEA:22836"/>
        <dbReference type="Rhea" id="RHEA-COMP:9623"/>
        <dbReference type="Rhea" id="RHEA-COMP:9685"/>
        <dbReference type="Rhea" id="RHEA-COMP:9916"/>
        <dbReference type="Rhea" id="RHEA-COMP:14125"/>
        <dbReference type="ChEBI" id="CHEBI:15378"/>
        <dbReference type="ChEBI" id="CHEBI:16526"/>
        <dbReference type="ChEBI" id="CHEBI:64479"/>
        <dbReference type="ChEBI" id="CHEBI:78449"/>
        <dbReference type="ChEBI" id="CHEBI:78776"/>
        <dbReference type="ChEBI" id="CHEBI:138651"/>
    </reaction>
</comment>
<dbReference type="InterPro" id="IPR016039">
    <property type="entry name" value="Thiolase-like"/>
</dbReference>
<dbReference type="NCBIfam" id="NF005589">
    <property type="entry name" value="PRK07314.1"/>
    <property type="match status" value="1"/>
</dbReference>
<dbReference type="GO" id="GO:0004315">
    <property type="term" value="F:3-oxoacyl-[acyl-carrier-protein] synthase activity"/>
    <property type="evidence" value="ECO:0007669"/>
    <property type="project" value="UniProtKB-UniRule"/>
</dbReference>
<keyword evidence="5 14" id="KW-0444">Lipid biosynthesis</keyword>
<evidence type="ECO:0000256" key="6">
    <source>
        <dbReference type="ARBA" id="ARBA00022679"/>
    </source>
</evidence>
<dbReference type="PIRSF" id="PIRSF000447">
    <property type="entry name" value="KAS_II"/>
    <property type="match status" value="1"/>
</dbReference>
<dbReference type="AlphaFoldDB" id="A0A2M7T5R9"/>
<evidence type="ECO:0000259" key="17">
    <source>
        <dbReference type="PROSITE" id="PS52004"/>
    </source>
</evidence>
<gene>
    <name evidence="18" type="primary">fabF</name>
    <name evidence="18" type="ORF">COY37_09735</name>
</gene>
<evidence type="ECO:0000256" key="2">
    <source>
        <dbReference type="ARBA" id="ARBA00008467"/>
    </source>
</evidence>
<feature type="active site" description="For beta-ketoacyl synthase activity" evidence="15">
    <location>
        <position position="163"/>
    </location>
</feature>
<evidence type="ECO:0000256" key="11">
    <source>
        <dbReference type="ARBA" id="ARBA00024006"/>
    </source>
</evidence>
<dbReference type="Pfam" id="PF00109">
    <property type="entry name" value="ketoacyl-synt"/>
    <property type="match status" value="1"/>
</dbReference>
<dbReference type="Gene3D" id="3.40.47.10">
    <property type="match status" value="1"/>
</dbReference>
<evidence type="ECO:0000313" key="19">
    <source>
        <dbReference type="Proteomes" id="UP000230956"/>
    </source>
</evidence>
<proteinExistence type="inferred from homology"/>
<evidence type="ECO:0000256" key="16">
    <source>
        <dbReference type="RuleBase" id="RU003694"/>
    </source>
</evidence>
<evidence type="ECO:0000256" key="10">
    <source>
        <dbReference type="ARBA" id="ARBA00023315"/>
    </source>
</evidence>
<dbReference type="UniPathway" id="UPA00094"/>
<evidence type="ECO:0000256" key="4">
    <source>
        <dbReference type="ARBA" id="ARBA00014657"/>
    </source>
</evidence>
<evidence type="ECO:0000313" key="18">
    <source>
        <dbReference type="EMBL" id="PIZ35743.1"/>
    </source>
</evidence>
<evidence type="ECO:0000256" key="5">
    <source>
        <dbReference type="ARBA" id="ARBA00022516"/>
    </source>
</evidence>
<keyword evidence="6 14" id="KW-0808">Transferase</keyword>
<dbReference type="CDD" id="cd00834">
    <property type="entry name" value="KAS_I_II"/>
    <property type="match status" value="1"/>
</dbReference>
<dbReference type="PROSITE" id="PS00606">
    <property type="entry name" value="KS3_1"/>
    <property type="match status" value="1"/>
</dbReference>
<feature type="domain" description="Ketosynthase family 3 (KS3)" evidence="17">
    <location>
        <begin position="2"/>
        <end position="410"/>
    </location>
</feature>
<evidence type="ECO:0000256" key="13">
    <source>
        <dbReference type="ARBA" id="ARBA00047659"/>
    </source>
</evidence>
<name>A0A2M7T5R9_9ACTN</name>
<evidence type="ECO:0000256" key="1">
    <source>
        <dbReference type="ARBA" id="ARBA00005194"/>
    </source>
</evidence>
<evidence type="ECO:0000256" key="14">
    <source>
        <dbReference type="PIRNR" id="PIRNR000447"/>
    </source>
</evidence>
<dbReference type="NCBIfam" id="TIGR03150">
    <property type="entry name" value="fabF"/>
    <property type="match status" value="1"/>
</dbReference>
<evidence type="ECO:0000256" key="12">
    <source>
        <dbReference type="ARBA" id="ARBA00047318"/>
    </source>
</evidence>
<dbReference type="SMART" id="SM00825">
    <property type="entry name" value="PKS_KS"/>
    <property type="match status" value="1"/>
</dbReference>
<dbReference type="SUPFAM" id="SSF53901">
    <property type="entry name" value="Thiolase-like"/>
    <property type="match status" value="2"/>
</dbReference>
<comment type="similarity">
    <text evidence="2 14 16">Belongs to the thiolase-like superfamily. Beta-ketoacyl-ACP synthases family.</text>
</comment>
<keyword evidence="10 14" id="KW-0012">Acyltransferase</keyword>
<keyword evidence="9 14" id="KW-0275">Fatty acid biosynthesis</keyword>
<accession>A0A2M7T5R9</accession>
<dbReference type="InterPro" id="IPR020841">
    <property type="entry name" value="PKS_Beta-ketoAc_synthase_dom"/>
</dbReference>
<dbReference type="InterPro" id="IPR014031">
    <property type="entry name" value="Ketoacyl_synth_C"/>
</dbReference>
<evidence type="ECO:0000256" key="8">
    <source>
        <dbReference type="ARBA" id="ARBA00023098"/>
    </source>
</evidence>
<comment type="function">
    <text evidence="11 14">Involved in the type II fatty acid elongation cycle. Catalyzes the elongation of a wide range of acyl-ACP by the addition of two carbons from malonyl-ACP to an acyl acceptor. Can efficiently catalyze the conversion of palmitoleoyl-ACP (cis-hexadec-9-enoyl-ACP) to cis-vaccenoyl-ACP (cis-octadec-11-enoyl-ACP), an essential step in the thermal regulation of fatty acid composition.</text>
</comment>
<dbReference type="Proteomes" id="UP000230956">
    <property type="component" value="Unassembled WGS sequence"/>
</dbReference>
<dbReference type="InterPro" id="IPR014030">
    <property type="entry name" value="Ketoacyl_synth_N"/>
</dbReference>
<dbReference type="PANTHER" id="PTHR11712:SF336">
    <property type="entry name" value="3-OXOACYL-[ACYL-CARRIER-PROTEIN] SYNTHASE, MITOCHONDRIAL"/>
    <property type="match status" value="1"/>
</dbReference>
<protein>
    <recommendedName>
        <fullName evidence="4 14">3-oxoacyl-[acyl-carrier-protein] synthase 2</fullName>
        <ecNumber evidence="3 14">2.3.1.179</ecNumber>
    </recommendedName>
</protein>
<dbReference type="FunFam" id="3.40.47.10:FF:000009">
    <property type="entry name" value="3-oxoacyl-[acyl-carrier-protein] synthase 2"/>
    <property type="match status" value="1"/>
</dbReference>
<keyword evidence="7" id="KW-0276">Fatty acid metabolism</keyword>
<dbReference type="InterPro" id="IPR018201">
    <property type="entry name" value="Ketoacyl_synth_AS"/>
</dbReference>
<dbReference type="EC" id="2.3.1.179" evidence="3 14"/>
<dbReference type="PROSITE" id="PS52004">
    <property type="entry name" value="KS3_2"/>
    <property type="match status" value="1"/>
</dbReference>
<dbReference type="GO" id="GO:0006633">
    <property type="term" value="P:fatty acid biosynthetic process"/>
    <property type="evidence" value="ECO:0007669"/>
    <property type="project" value="UniProtKB-UniRule"/>
</dbReference>
<evidence type="ECO:0000256" key="7">
    <source>
        <dbReference type="ARBA" id="ARBA00022832"/>
    </source>
</evidence>
<evidence type="ECO:0000256" key="9">
    <source>
        <dbReference type="ARBA" id="ARBA00023160"/>
    </source>
</evidence>
<evidence type="ECO:0000256" key="3">
    <source>
        <dbReference type="ARBA" id="ARBA00012356"/>
    </source>
</evidence>
<evidence type="ECO:0000256" key="15">
    <source>
        <dbReference type="PIRSR" id="PIRSR000447-1"/>
    </source>
</evidence>
<dbReference type="RefSeq" id="WP_286679260.1">
    <property type="nucleotide sequence ID" value="NZ_MNXI01000139.1"/>
</dbReference>
<dbReference type="InterPro" id="IPR017568">
    <property type="entry name" value="3-oxoacyl-ACP_synth-2"/>
</dbReference>
<dbReference type="PANTHER" id="PTHR11712">
    <property type="entry name" value="POLYKETIDE SYNTHASE-RELATED"/>
    <property type="match status" value="1"/>
</dbReference>
<dbReference type="Pfam" id="PF02801">
    <property type="entry name" value="Ketoacyl-synt_C"/>
    <property type="match status" value="1"/>
</dbReference>
<organism evidence="18 19">
    <name type="scientific">Candidatus Aquicultor secundus</name>
    <dbReference type="NCBI Taxonomy" id="1973895"/>
    <lineage>
        <taxon>Bacteria</taxon>
        <taxon>Bacillati</taxon>
        <taxon>Actinomycetota</taxon>
        <taxon>Candidatus Aquicultoria</taxon>
        <taxon>Candidatus Aquicultorales</taxon>
        <taxon>Candidatus Aquicultoraceae</taxon>
        <taxon>Candidatus Aquicultor</taxon>
    </lineage>
</organism>
<comment type="pathway">
    <text evidence="1 14">Lipid metabolism; fatty acid biosynthesis.</text>
</comment>
<sequence>MDRRVVVTGLGLLSPVGTGKDDFWTSLINGKSGIKTITNFDTTDYPTTMAGMVSDFEPSDYVGHKEARHMDRFQQLGVAAAVLAVKDAHLEITPDIADRVGVIVGSGIGGLGTMEDQHRILVEKGPRRISPFVVPMMITDLAAGQISIVLGARGPNVCTTSACASASHAIGEAFEAIRRGTADVMLTGGAEASVTPLGVAVFCAARALSSRNDEPEKASRPFDVDRDGFVMGEGSGILVIEELRHAQARGATIYAEIIGYGATADAYHITQPDPSGRGAMRAMDMAIKEAGITNEEVDYINAHGTGTQAGDIAETKAIKELFGEYAYDLPISSTKSMTGHLLGAAGAIELIACALAIKDGVIPPTINLDTPDPECDLNYVPHTAIIKDINTALSNSFGFGGHNASLLIKKFEE</sequence>
<comment type="catalytic activity">
    <reaction evidence="12 14">
        <text>(9Z)-hexadecenoyl-[ACP] + malonyl-[ACP] + H(+) = 3-oxo-(11Z)-octadecenoyl-[ACP] + holo-[ACP] + CO2</text>
        <dbReference type="Rhea" id="RHEA:55040"/>
        <dbReference type="Rhea" id="RHEA-COMP:9623"/>
        <dbReference type="Rhea" id="RHEA-COMP:9685"/>
        <dbReference type="Rhea" id="RHEA-COMP:10800"/>
        <dbReference type="Rhea" id="RHEA-COMP:14074"/>
        <dbReference type="ChEBI" id="CHEBI:15378"/>
        <dbReference type="ChEBI" id="CHEBI:16526"/>
        <dbReference type="ChEBI" id="CHEBI:64479"/>
        <dbReference type="ChEBI" id="CHEBI:78449"/>
        <dbReference type="ChEBI" id="CHEBI:83989"/>
        <dbReference type="ChEBI" id="CHEBI:138538"/>
        <dbReference type="EC" id="2.3.1.179"/>
    </reaction>
</comment>